<dbReference type="EMBL" id="BAAANY010000008">
    <property type="protein sequence ID" value="GAA1670445.1"/>
    <property type="molecule type" value="Genomic_DNA"/>
</dbReference>
<reference evidence="2" key="1">
    <citation type="journal article" date="2019" name="Int. J. Syst. Evol. Microbiol.">
        <title>The Global Catalogue of Microorganisms (GCM) 10K type strain sequencing project: providing services to taxonomists for standard genome sequencing and annotation.</title>
        <authorList>
            <consortium name="The Broad Institute Genomics Platform"/>
            <consortium name="The Broad Institute Genome Sequencing Center for Infectious Disease"/>
            <person name="Wu L."/>
            <person name="Ma J."/>
        </authorList>
    </citation>
    <scope>NUCLEOTIDE SEQUENCE [LARGE SCALE GENOMIC DNA]</scope>
    <source>
        <strain evidence="2">JCM 14718</strain>
    </source>
</reference>
<organism evidence="1 2">
    <name type="scientific">Fodinicola feengrottensis</name>
    <dbReference type="NCBI Taxonomy" id="435914"/>
    <lineage>
        <taxon>Bacteria</taxon>
        <taxon>Bacillati</taxon>
        <taxon>Actinomycetota</taxon>
        <taxon>Actinomycetes</taxon>
        <taxon>Mycobacteriales</taxon>
        <taxon>Fodinicola</taxon>
    </lineage>
</organism>
<name>A0ABP4SBS0_9ACTN</name>
<keyword evidence="2" id="KW-1185">Reference proteome</keyword>
<sequence>MAILIDHIERRLGRMAGAWNAENEHKYAAGIFGKGVLDYATSYATAGLSGHPLQSKASGRDLYILI</sequence>
<protein>
    <submittedName>
        <fullName evidence="1">Uncharacterized protein</fullName>
    </submittedName>
</protein>
<comment type="caution">
    <text evidence="1">The sequence shown here is derived from an EMBL/GenBank/DDBJ whole genome shotgun (WGS) entry which is preliminary data.</text>
</comment>
<dbReference type="RefSeq" id="WP_163573770.1">
    <property type="nucleotide sequence ID" value="NZ_BAAANY010000008.1"/>
</dbReference>
<accession>A0ABP4SBS0</accession>
<evidence type="ECO:0000313" key="1">
    <source>
        <dbReference type="EMBL" id="GAA1670445.1"/>
    </source>
</evidence>
<gene>
    <name evidence="1" type="ORF">GCM10009765_19830</name>
</gene>
<dbReference type="Proteomes" id="UP001500618">
    <property type="component" value="Unassembled WGS sequence"/>
</dbReference>
<evidence type="ECO:0000313" key="2">
    <source>
        <dbReference type="Proteomes" id="UP001500618"/>
    </source>
</evidence>
<proteinExistence type="predicted"/>